<evidence type="ECO:0000259" key="2">
    <source>
        <dbReference type="PROSITE" id="PS50010"/>
    </source>
</evidence>
<feature type="domain" description="DH" evidence="2">
    <location>
        <begin position="1047"/>
        <end position="1254"/>
    </location>
</feature>
<evidence type="ECO:0000256" key="1">
    <source>
        <dbReference type="SAM" id="MobiDB-lite"/>
    </source>
</evidence>
<dbReference type="PANTHER" id="PTHR22834:SF20">
    <property type="entry name" value="SH3 DOMAIN-CONTAINING PROTEIN"/>
    <property type="match status" value="1"/>
</dbReference>
<feature type="compositionally biased region" description="Polar residues" evidence="1">
    <location>
        <begin position="859"/>
        <end position="884"/>
    </location>
</feature>
<evidence type="ECO:0000313" key="3">
    <source>
        <dbReference type="EMBL" id="CAI6341565.1"/>
    </source>
</evidence>
<sequence length="1804" mass="197782">MAEPDHTSMHNFAYHPSVASWVQSTALAQLDSASDEAAGQPAAAAPDDFYKPVPVSTPSAAASTDFEPLPSSSSPADMTTVRPRQQTPNGATRTTPRLSVRSVSGSVTSTTSTPRSAPQIPANRPTVRSLAQKFNQPTSADSSPSSSRAHPVRQPAAAAAKDAPSYGGYKFNNLKARESTSTSASNGRRTANGARSSLGQQQQPAPSPSPARKPVTSPTRGPGKKPFFGEVVGNHDSTTPGFGISENMEEARRESNSYFPAPTESSSTIKLVTEDVHPPPEASQAETLSPRRRRPTNELHSQTPQAEPMTPQPTPPDGGTPRKNAPPSRIPVASRRMSASSNSSSSTRSSKFAGVRPAGHNMKSPSKMTRVPVGRTAIASRSTSKPTAADTQQMLPAISYRGYRERGKSPQAANTGPSVSAVITAPPPPTSPRLRNSRERQLLQESPGPGGSSAKTTDPYATQDYFTNGDTPITQTLQMINTEPVVSKPSVKLVYSDPESQNVTNNMPSQQDVPVIDSGQDAVPQGSLSLSTAGLPLPPAGQSLSTATSFEYDDSPILGMPGSFLTTPPLAQHTPPTNSNQSNVQKEQVTVVPPQGHELLQARAFQPPSAQNEQTQKIREAQTHTPEPPSEIGFRESIPIMLGVDGANDAWDPLPSPPKISPRIDTAKYNRSSDSTPHAEEESPIDPFRNRDSIRPEDSASMVAYPWQSGPPRQWDHPNVADPLAVPLGSEAHNAIKNVLNTYHSSEAITPEVAQDAKMQINKVSPLLAQHQSWDTKEATETYLARLLSDVEANAQRKPVERPRRQYDRAISRPASRTSPFMSPFMNSSIRALTAEPEEPSTGGTAIIFPTESKRYSRGSRTSNASTTTTIWEGTSRPDSSSGVSLRGPSGTSPGVMPSNLGHSREDIHSHEEQKQRGSSAPLTSTVESSSGLSLPMPASQHQFQSPAEPPQHTPPRPPYSPPPPPGAPKTVDRLLGETLQEFAQQGPRIRPPIPVTQLSSQFQSGAEVLPSETVPSPASFDPTQSEERASLAEEPQFDKATLLVRKRYRVIEELTKTEHSFCVDMMVAHQIFEGTSKDVLTDAERRLLFSNCRDLEAFSHDLWKRLKDAIRPVVNQTPPSENSSEPYDEFICCTPDNDRQVRIGEIMLQATQKMERVYTTYYLNYSDASDFIKKNQDNPELLGWVMACFQHCPNLTTAWDLDSLLVKPCQRMLKYPILLDDLIAKTDPDHPDLSNLKKANENIKAIALRIEDAKSRQQTLRAATSEGKKAKKKGRFSNNIVKSLISNKDRAKNLQEAALVFEDQEYNQITQKFGGHFFQIQIVIRDFDQYLDAISEQMLHLNRMMHDFIDVAEVGPSASPEQESTWRVWTMAHLELQNKALAAHKVNIRERAMKPISEVWDQWVQPQKLMEQRKKLLLSYAKYKQMVERKEKIDPKLEEAAKDFLTINDSLKLELPRLYELTKKVIRVTEIIFLGIQKDWYKICSKKILPLLEKEPQHTTSITFDLKTYTEQFNSDYRQVETKAQNMHIINHELLPNHASPAHTFYSDDGSSRKSSSRRTESIGSEYSSLEKQRNRSSGGYASMRSNVRSYDGHPPRSSPAAPYTGGSALPSPTTPGPANPYSRAAERAISPSYSQASESTVTSRGRSSSGRQPPAWGLDGALDNMQFAQPPSAGPSFLNTAGFPTSNSNTLVSSTPGSTRTSGVFNSALPMSDAPAELSATSTNDPDAEVEVLFLAASLFEFNIAHDRREGGIPYLVYVPGEIFDVIGMKGELWLARNQDDPTKTVGWIWEKHFARILPDEA</sequence>
<reference evidence="3" key="1">
    <citation type="submission" date="2023-01" db="EMBL/GenBank/DDBJ databases">
        <authorList>
            <person name="Van Ghelder C."/>
            <person name="Rancurel C."/>
        </authorList>
    </citation>
    <scope>NUCLEOTIDE SEQUENCE</scope>
    <source>
        <strain evidence="3">CNCM I-4278</strain>
    </source>
</reference>
<feature type="compositionally biased region" description="Polar residues" evidence="1">
    <location>
        <begin position="815"/>
        <end position="831"/>
    </location>
</feature>
<feature type="compositionally biased region" description="Low complexity" evidence="1">
    <location>
        <begin position="35"/>
        <end position="47"/>
    </location>
</feature>
<feature type="compositionally biased region" description="Basic and acidic residues" evidence="1">
    <location>
        <begin position="903"/>
        <end position="916"/>
    </location>
</feature>
<proteinExistence type="predicted"/>
<feature type="compositionally biased region" description="Polar residues" evidence="1">
    <location>
        <begin position="179"/>
        <end position="199"/>
    </location>
</feature>
<dbReference type="Gene3D" id="1.20.900.10">
    <property type="entry name" value="Dbl homology (DH) domain"/>
    <property type="match status" value="1"/>
</dbReference>
<dbReference type="InterPro" id="IPR035899">
    <property type="entry name" value="DBL_dom_sf"/>
</dbReference>
<dbReference type="SUPFAM" id="SSF103657">
    <property type="entry name" value="BAR/IMD domain-like"/>
    <property type="match status" value="1"/>
</dbReference>
<dbReference type="CDD" id="cd07589">
    <property type="entry name" value="BAR_DNMBP"/>
    <property type="match status" value="1"/>
</dbReference>
<dbReference type="InterPro" id="IPR000219">
    <property type="entry name" value="DH_dom"/>
</dbReference>
<feature type="region of interest" description="Disordered" evidence="1">
    <location>
        <begin position="30"/>
        <end position="464"/>
    </location>
</feature>
<feature type="compositionally biased region" description="Polar residues" evidence="1">
    <location>
        <begin position="453"/>
        <end position="464"/>
    </location>
</feature>
<feature type="compositionally biased region" description="Polar residues" evidence="1">
    <location>
        <begin position="917"/>
        <end position="933"/>
    </location>
</feature>
<feature type="region of interest" description="Disordered" evidence="1">
    <location>
        <begin position="606"/>
        <end position="633"/>
    </location>
</feature>
<feature type="compositionally biased region" description="Polar residues" evidence="1">
    <location>
        <begin position="70"/>
        <end position="95"/>
    </location>
</feature>
<dbReference type="PROSITE" id="PS50010">
    <property type="entry name" value="DH_2"/>
    <property type="match status" value="1"/>
</dbReference>
<dbReference type="SMART" id="SM00325">
    <property type="entry name" value="RhoGEF"/>
    <property type="match status" value="1"/>
</dbReference>
<protein>
    <recommendedName>
        <fullName evidence="2">DH domain-containing protein</fullName>
    </recommendedName>
</protein>
<feature type="compositionally biased region" description="Low complexity" evidence="1">
    <location>
        <begin position="1639"/>
        <end position="1653"/>
    </location>
</feature>
<feature type="region of interest" description="Disordered" evidence="1">
    <location>
        <begin position="1541"/>
        <end position="1681"/>
    </location>
</feature>
<dbReference type="GO" id="GO:0031991">
    <property type="term" value="P:regulation of actomyosin contractile ring contraction"/>
    <property type="evidence" value="ECO:0007669"/>
    <property type="project" value="TreeGrafter"/>
</dbReference>
<feature type="compositionally biased region" description="Polar residues" evidence="1">
    <location>
        <begin position="1576"/>
        <end position="1590"/>
    </location>
</feature>
<dbReference type="GO" id="GO:0005737">
    <property type="term" value="C:cytoplasm"/>
    <property type="evidence" value="ECO:0007669"/>
    <property type="project" value="TreeGrafter"/>
</dbReference>
<dbReference type="GO" id="GO:0032955">
    <property type="term" value="P:regulation of division septum assembly"/>
    <property type="evidence" value="ECO:0007669"/>
    <property type="project" value="TreeGrafter"/>
</dbReference>
<dbReference type="Proteomes" id="UP001152607">
    <property type="component" value="Unassembled WGS sequence"/>
</dbReference>
<dbReference type="InterPro" id="IPR051492">
    <property type="entry name" value="Dynamin-Rho_GEF"/>
</dbReference>
<feature type="compositionally biased region" description="Polar residues" evidence="1">
    <location>
        <begin position="574"/>
        <end position="588"/>
    </location>
</feature>
<feature type="region of interest" description="Disordered" evidence="1">
    <location>
        <begin position="650"/>
        <end position="694"/>
    </location>
</feature>
<dbReference type="Gene3D" id="1.20.1270.60">
    <property type="entry name" value="Arfaptin homology (AH) domain/BAR domain"/>
    <property type="match status" value="1"/>
</dbReference>
<feature type="compositionally biased region" description="Pro residues" evidence="1">
    <location>
        <begin position="948"/>
        <end position="968"/>
    </location>
</feature>
<evidence type="ECO:0000313" key="4">
    <source>
        <dbReference type="Proteomes" id="UP001152607"/>
    </source>
</evidence>
<dbReference type="InterPro" id="IPR027267">
    <property type="entry name" value="AH/BAR_dom_sf"/>
</dbReference>
<feature type="compositionally biased region" description="Polar residues" evidence="1">
    <location>
        <begin position="379"/>
        <end position="394"/>
    </location>
</feature>
<feature type="region of interest" description="Disordered" evidence="1">
    <location>
        <begin position="566"/>
        <end position="590"/>
    </location>
</feature>
<gene>
    <name evidence="3" type="ORF">PDIGIT_LOCUS14764</name>
</gene>
<feature type="region of interest" description="Disordered" evidence="1">
    <location>
        <begin position="1003"/>
        <end position="1034"/>
    </location>
</feature>
<feature type="compositionally biased region" description="Low complexity" evidence="1">
    <location>
        <begin position="96"/>
        <end position="118"/>
    </location>
</feature>
<comment type="caution">
    <text evidence="3">The sequence shown here is derived from an EMBL/GenBank/DDBJ whole genome shotgun (WGS) entry which is preliminary data.</text>
</comment>
<dbReference type="PANTHER" id="PTHR22834">
    <property type="entry name" value="NUCLEAR FUSION PROTEIN FUS2"/>
    <property type="match status" value="1"/>
</dbReference>
<dbReference type="SUPFAM" id="SSF48065">
    <property type="entry name" value="DBL homology domain (DH-domain)"/>
    <property type="match status" value="1"/>
</dbReference>
<accession>A0A9W4USV7</accession>
<name>A0A9W4USV7_9PLEO</name>
<feature type="compositionally biased region" description="Low complexity" evidence="1">
    <location>
        <begin position="334"/>
        <end position="350"/>
    </location>
</feature>
<dbReference type="Pfam" id="PF00621">
    <property type="entry name" value="RhoGEF"/>
    <property type="match status" value="1"/>
</dbReference>
<dbReference type="EMBL" id="CAOQHR010000012">
    <property type="protein sequence ID" value="CAI6341565.1"/>
    <property type="molecule type" value="Genomic_DNA"/>
</dbReference>
<dbReference type="OrthoDB" id="10256089at2759"/>
<feature type="compositionally biased region" description="Basic and acidic residues" evidence="1">
    <location>
        <begin position="798"/>
        <end position="811"/>
    </location>
</feature>
<keyword evidence="4" id="KW-1185">Reference proteome</keyword>
<dbReference type="GO" id="GO:0005085">
    <property type="term" value="F:guanyl-nucleotide exchange factor activity"/>
    <property type="evidence" value="ECO:0007669"/>
    <property type="project" value="InterPro"/>
</dbReference>
<organism evidence="3 4">
    <name type="scientific">Periconia digitata</name>
    <dbReference type="NCBI Taxonomy" id="1303443"/>
    <lineage>
        <taxon>Eukaryota</taxon>
        <taxon>Fungi</taxon>
        <taxon>Dikarya</taxon>
        <taxon>Ascomycota</taxon>
        <taxon>Pezizomycotina</taxon>
        <taxon>Dothideomycetes</taxon>
        <taxon>Pleosporomycetidae</taxon>
        <taxon>Pleosporales</taxon>
        <taxon>Massarineae</taxon>
        <taxon>Periconiaceae</taxon>
        <taxon>Periconia</taxon>
    </lineage>
</organism>
<feature type="region of interest" description="Disordered" evidence="1">
    <location>
        <begin position="795"/>
        <end position="972"/>
    </location>
</feature>